<keyword evidence="1" id="KW-0812">Transmembrane</keyword>
<evidence type="ECO:0000256" key="1">
    <source>
        <dbReference type="SAM" id="Phobius"/>
    </source>
</evidence>
<dbReference type="EMBL" id="OV651827">
    <property type="protein sequence ID" value="CAH1103860.1"/>
    <property type="molecule type" value="Genomic_DNA"/>
</dbReference>
<dbReference type="AlphaFoldDB" id="A0A9P0CQ62"/>
<sequence>MSKVFVYVLDKVVWMLLIAALTTQALQIAGILESPKGLQEITYSKGNDYSFQLSVGPENRGKRETSDRSKLIDSLFNIPIQTLTAVNNLVQSSRPAFRSIRDYAVKRFMDSRKKTTTTEAPSESNLQKRSYPVYVRPKEDEEKYKVNVITKN</sequence>
<dbReference type="OrthoDB" id="6621265at2759"/>
<evidence type="ECO:0000313" key="3">
    <source>
        <dbReference type="Proteomes" id="UP001153636"/>
    </source>
</evidence>
<reference evidence="2" key="1">
    <citation type="submission" date="2022-01" db="EMBL/GenBank/DDBJ databases">
        <authorList>
            <person name="King R."/>
        </authorList>
    </citation>
    <scope>NUCLEOTIDE SEQUENCE</scope>
</reference>
<keyword evidence="3" id="KW-1185">Reference proteome</keyword>
<name>A0A9P0CQ62_9CUCU</name>
<evidence type="ECO:0000313" key="2">
    <source>
        <dbReference type="EMBL" id="CAH1103860.1"/>
    </source>
</evidence>
<gene>
    <name evidence="2" type="ORF">PSYICH_LOCUS4832</name>
</gene>
<proteinExistence type="predicted"/>
<dbReference type="Proteomes" id="UP001153636">
    <property type="component" value="Chromosome 15"/>
</dbReference>
<organism evidence="2 3">
    <name type="scientific">Psylliodes chrysocephalus</name>
    <dbReference type="NCBI Taxonomy" id="3402493"/>
    <lineage>
        <taxon>Eukaryota</taxon>
        <taxon>Metazoa</taxon>
        <taxon>Ecdysozoa</taxon>
        <taxon>Arthropoda</taxon>
        <taxon>Hexapoda</taxon>
        <taxon>Insecta</taxon>
        <taxon>Pterygota</taxon>
        <taxon>Neoptera</taxon>
        <taxon>Endopterygota</taxon>
        <taxon>Coleoptera</taxon>
        <taxon>Polyphaga</taxon>
        <taxon>Cucujiformia</taxon>
        <taxon>Chrysomeloidea</taxon>
        <taxon>Chrysomelidae</taxon>
        <taxon>Galerucinae</taxon>
        <taxon>Alticini</taxon>
        <taxon>Psylliodes</taxon>
    </lineage>
</organism>
<accession>A0A9P0CQ62</accession>
<keyword evidence="1" id="KW-0472">Membrane</keyword>
<keyword evidence="1" id="KW-1133">Transmembrane helix</keyword>
<feature type="transmembrane region" description="Helical" evidence="1">
    <location>
        <begin position="12"/>
        <end position="32"/>
    </location>
</feature>
<protein>
    <submittedName>
        <fullName evidence="2">Uncharacterized protein</fullName>
    </submittedName>
</protein>